<dbReference type="Pfam" id="PF04564">
    <property type="entry name" value="U-box"/>
    <property type="match status" value="1"/>
</dbReference>
<protein>
    <recommendedName>
        <fullName evidence="3">RING-type E3 ubiquitin transferase</fullName>
        <ecNumber evidence="3">2.3.2.27</ecNumber>
    </recommendedName>
</protein>
<dbReference type="CDD" id="cd16664">
    <property type="entry name" value="RING-Ubox_PUB"/>
    <property type="match status" value="1"/>
</dbReference>
<dbReference type="SMART" id="SM00504">
    <property type="entry name" value="Ubox"/>
    <property type="match status" value="1"/>
</dbReference>
<dbReference type="InterPro" id="IPR003613">
    <property type="entry name" value="Ubox_domain"/>
</dbReference>
<proteinExistence type="predicted"/>
<dbReference type="GO" id="GO:0016567">
    <property type="term" value="P:protein ubiquitination"/>
    <property type="evidence" value="ECO:0007669"/>
    <property type="project" value="InterPro"/>
</dbReference>
<evidence type="ECO:0000256" key="5">
    <source>
        <dbReference type="ARBA" id="ARBA00022737"/>
    </source>
</evidence>
<evidence type="ECO:0000256" key="2">
    <source>
        <dbReference type="ARBA" id="ARBA00004906"/>
    </source>
</evidence>
<evidence type="ECO:0000313" key="7">
    <source>
        <dbReference type="EMBL" id="KAJ8426789.1"/>
    </source>
</evidence>
<keyword evidence="4" id="KW-0808">Transferase</keyword>
<dbReference type="Gene3D" id="3.30.40.10">
    <property type="entry name" value="Zinc/RING finger domain, C3HC4 (zinc finger)"/>
    <property type="match status" value="1"/>
</dbReference>
<dbReference type="SUPFAM" id="SSF48371">
    <property type="entry name" value="ARM repeat"/>
    <property type="match status" value="2"/>
</dbReference>
<sequence length="1033" mass="114693">MPCSCFQLNADTTPITSIAKSLLASLSEITTSAGSAKIEQNNFLEIGSYFYRVSQAIEEIQTSGNTKEHAVRALESLSERTDSAKAILVKLQQSAENISDNEAHSMIKQLEVIINRIGDDLGVITPSTFRDEIYAETVIQSLSEEMKRAQFEIHETSETKPDNQQTWPSYLEEHPNTQSIAGSDLYSISTEVRTKNSHVSDIPQILEALTSASQRNHRRHRKMSNASEGSVMEAAQFMEPAYKSFFCPLTTQIMDDPVTIQSGVTYERKAITEYFESFGNPEEVVCPTTKEKLQNMAMSPNIALRHIIKEWKDRNETAQLKGIHAVLSVGGTEAVILEAIKNLQNICLRSPKKIIEVRDIGITTLLVRLLELKDRAVRCAALEMIYLLAKEDEGKELIGGTPAISTTMRMLSSSYQPIRHAALLLLIELSKSQSLAEKMGLVTGGILMLIQTKYHRCTDTFASEAADQVLRNMEQCPNNIKLMVEYGYLEPLLNNLIQGSEERKLEMATYLSEIILEDDNKTYVAERASPVLIHMLHSGDLLSRKAVFKALLQISSYHPNGKILVDAGIVQILVEEMFKKQIHNESMDSVREASGILANILESGAFGLALKNLPATKQGHTMASGYVVFNIIYMIRNSTPDDLNLNLIRILTCLIKSTKSAAPVVSAVKESDASYILVELLSNPSHEIATAAIKLLTLLSSHIGHLLIERLCKTHGLPEDLIQSPAAPGQITERQALSVSFLAKLPHQNLTLNMALLSKNTVPKIVESINQAQQSGARQNRYTSLYLEGLVGILVRFTATLYDSQMLFLAINHNFTTMLTDLVAETSSDEVLRLAAAGLEKLSSQSIHLTQPPKLKRERFLNLFCLPQSLASCSSSKIQIQLCPVHKGVCSKQDTFCLIEAKAVPRLLACLDHRNVEVVESTLSAISTLLDDKVDVERSVNLLNAMNATQQVLKAVRHHKNESLWQKAFWIIERFLLKGGQSSISLVSQDRMFAISVVTAFHHGEAYTRQMAEKILRYLDKMPTLSATATFTA</sequence>
<dbReference type="InterPro" id="IPR013083">
    <property type="entry name" value="Znf_RING/FYVE/PHD"/>
</dbReference>
<dbReference type="GO" id="GO:0061630">
    <property type="term" value="F:ubiquitin protein ligase activity"/>
    <property type="evidence" value="ECO:0007669"/>
    <property type="project" value="UniProtKB-EC"/>
</dbReference>
<dbReference type="Proteomes" id="UP001153076">
    <property type="component" value="Unassembled WGS sequence"/>
</dbReference>
<dbReference type="EC" id="2.3.2.27" evidence="3"/>
<name>A0A9Q1GX44_9CARY</name>
<dbReference type="InterPro" id="IPR011989">
    <property type="entry name" value="ARM-like"/>
</dbReference>
<dbReference type="InterPro" id="IPR000225">
    <property type="entry name" value="Armadillo"/>
</dbReference>
<dbReference type="AlphaFoldDB" id="A0A9Q1GX44"/>
<dbReference type="EMBL" id="JAKOGI010001238">
    <property type="protein sequence ID" value="KAJ8426789.1"/>
    <property type="molecule type" value="Genomic_DNA"/>
</dbReference>
<dbReference type="Gene3D" id="1.25.10.10">
    <property type="entry name" value="Leucine-rich Repeat Variant"/>
    <property type="match status" value="3"/>
</dbReference>
<evidence type="ECO:0000256" key="1">
    <source>
        <dbReference type="ARBA" id="ARBA00000900"/>
    </source>
</evidence>
<comment type="catalytic activity">
    <reaction evidence="1">
        <text>S-ubiquitinyl-[E2 ubiquitin-conjugating enzyme]-L-cysteine + [acceptor protein]-L-lysine = [E2 ubiquitin-conjugating enzyme]-L-cysteine + N(6)-ubiquitinyl-[acceptor protein]-L-lysine.</text>
        <dbReference type="EC" id="2.3.2.27"/>
    </reaction>
</comment>
<dbReference type="PANTHER" id="PTHR45958:SF4">
    <property type="entry name" value="U-BOX DOMAIN-CONTAINING PROTEIN 42-RELATED"/>
    <property type="match status" value="1"/>
</dbReference>
<reference evidence="7" key="1">
    <citation type="submission" date="2022-04" db="EMBL/GenBank/DDBJ databases">
        <title>Carnegiea gigantea Genome sequencing and assembly v2.</title>
        <authorList>
            <person name="Copetti D."/>
            <person name="Sanderson M.J."/>
            <person name="Burquez A."/>
            <person name="Wojciechowski M.F."/>
        </authorList>
    </citation>
    <scope>NUCLEOTIDE SEQUENCE</scope>
    <source>
        <strain evidence="7">SGP5-SGP5p</strain>
        <tissue evidence="7">Aerial part</tissue>
    </source>
</reference>
<gene>
    <name evidence="7" type="ORF">Cgig2_007844</name>
</gene>
<dbReference type="SMART" id="SM00185">
    <property type="entry name" value="ARM"/>
    <property type="match status" value="7"/>
</dbReference>
<evidence type="ECO:0000259" key="6">
    <source>
        <dbReference type="PROSITE" id="PS51698"/>
    </source>
</evidence>
<dbReference type="InterPro" id="IPR045210">
    <property type="entry name" value="RING-Ubox_PUB"/>
</dbReference>
<accession>A0A9Q1GX44</accession>
<evidence type="ECO:0000256" key="3">
    <source>
        <dbReference type="ARBA" id="ARBA00012483"/>
    </source>
</evidence>
<keyword evidence="5" id="KW-0677">Repeat</keyword>
<keyword evidence="8" id="KW-1185">Reference proteome</keyword>
<organism evidence="7 8">
    <name type="scientific">Carnegiea gigantea</name>
    <dbReference type="NCBI Taxonomy" id="171969"/>
    <lineage>
        <taxon>Eukaryota</taxon>
        <taxon>Viridiplantae</taxon>
        <taxon>Streptophyta</taxon>
        <taxon>Embryophyta</taxon>
        <taxon>Tracheophyta</taxon>
        <taxon>Spermatophyta</taxon>
        <taxon>Magnoliopsida</taxon>
        <taxon>eudicotyledons</taxon>
        <taxon>Gunneridae</taxon>
        <taxon>Pentapetalae</taxon>
        <taxon>Caryophyllales</taxon>
        <taxon>Cactineae</taxon>
        <taxon>Cactaceae</taxon>
        <taxon>Cactoideae</taxon>
        <taxon>Echinocereeae</taxon>
        <taxon>Carnegiea</taxon>
    </lineage>
</organism>
<dbReference type="PROSITE" id="PS51698">
    <property type="entry name" value="U_BOX"/>
    <property type="match status" value="1"/>
</dbReference>
<dbReference type="InterPro" id="IPR016024">
    <property type="entry name" value="ARM-type_fold"/>
</dbReference>
<evidence type="ECO:0000256" key="4">
    <source>
        <dbReference type="ARBA" id="ARBA00022679"/>
    </source>
</evidence>
<dbReference type="InterPro" id="IPR052608">
    <property type="entry name" value="U-box_domain_protein"/>
</dbReference>
<dbReference type="OrthoDB" id="10064100at2759"/>
<feature type="domain" description="U-box" evidence="6">
    <location>
        <begin position="240"/>
        <end position="318"/>
    </location>
</feature>
<comment type="caution">
    <text evidence="7">The sequence shown here is derived from an EMBL/GenBank/DDBJ whole genome shotgun (WGS) entry which is preliminary data.</text>
</comment>
<dbReference type="SUPFAM" id="SSF57850">
    <property type="entry name" value="RING/U-box"/>
    <property type="match status" value="1"/>
</dbReference>
<dbReference type="PANTHER" id="PTHR45958">
    <property type="entry name" value="RING-TYPE E3 UBIQUITIN TRANSFERASE"/>
    <property type="match status" value="1"/>
</dbReference>
<comment type="pathway">
    <text evidence="2">Protein modification; protein ubiquitination.</text>
</comment>
<evidence type="ECO:0000313" key="8">
    <source>
        <dbReference type="Proteomes" id="UP001153076"/>
    </source>
</evidence>